<evidence type="ECO:0000313" key="2">
    <source>
        <dbReference type="Proteomes" id="UP000464954"/>
    </source>
</evidence>
<sequence length="1022" mass="111524">MFLKNSAVFPVFQQWNSNGWISEIGNGASSSIEITVQPDNTPYLYVDLYRNSVDDGAAMICTSLETSEIEAGTAAGEVTPFWFQFDYRVEGGDGNANVFVGLFNEDGDNDQSPALNWAGCILSGSSAIGRVYNDSGFSSAATMTGASSGSLHRFKMYVYNENGKTLANLDLYTVDKVTFEETKIGSVDGFVLLDSGETFEQGLDVIGVRNTCFMAGPHAQYSIDNIYFSTEHSNREAPSPSFADLSVNGVLGSGSADFDPWNTNRWANWYSDGKLIRPFTIDCDVTMASGYDYSNPWAPDVSMLATNYDYLIYMGDCSRGITFNGNGTFIDLRIAKPSLGELYSNYRAYPSADRHALTEGILCKVARKSLIGPTEIKNIWIKGCTHGIRTWSSTSQSHPLILNNCDMRRNQWGIYLNGTATTVTNCSIMQSALGGMYLGNGSHDNTIVDNVWQDNNYQQDAHFSDICIDSTYGNILSGNDHWAPLAGTYHTAAKLFRNKGDGTLRENGACFNVIANNTVDGYSVAYEVGARMGMDVRYDLTDEGREYAQYNLLENNEISNTEFGIKVNTSGNIINGNIFSNVTHEILLHNVFYSLIETTIMNQTNTQVSYWFKNSDYTANSTYAEWFTYLDDRNIDIDVSNRFTHICSDGSADFDTYSGDATLLINDSLIVNTSTMNDVYASGGTPIDAAVGDFWEDLPGDEIAVIWDTPVSKVDGTNYYTILIYDSNGIEVNRSGKSTVRWGAIAAGDFTPGPGDEIAAVHSSDVDGMYPIYIFQRGHKDPAVTLLTNNTEKIWELAGGNFNTAGDGYDEVAAIYSGGATSVFYRKPTDTTWSSTTTETADLRDIAAGNFDGDAGNGDEIAGINTYSSLVRFYRPGTTNYYASGYIGGTRRWSAIAGGDFDGDSGADEVAVSSSLEDSGLYKIYCLSQGATQADQVIDQNVLGVSAIALDGGTFPVDSALRKYERVQGFSSSNYESTMSDWGESVVVLPSAPQTHAIPAFLLNTDPDDNSKQYLKVTPIVR</sequence>
<dbReference type="Gene3D" id="2.160.20.10">
    <property type="entry name" value="Single-stranded right-handed beta-helix, Pectin lyase-like"/>
    <property type="match status" value="1"/>
</dbReference>
<name>A0A6P1M8R0_9BACT</name>
<gene>
    <name evidence="1" type="ORF">GT409_05445</name>
</gene>
<reference evidence="1 2" key="1">
    <citation type="submission" date="2020-01" db="EMBL/GenBank/DDBJ databases">
        <title>Ponticoccus aerotolerans gen. nov., sp. nov., an anaerobic bacterium and proposal of Ponticoccusceae fam. nov., Ponticoccusles ord. nov. and Ponticoccuse classis nov. in the phylum Kiritimatiellaeota.</title>
        <authorList>
            <person name="Zhou L.Y."/>
            <person name="Du Z.J."/>
        </authorList>
    </citation>
    <scope>NUCLEOTIDE SEQUENCE [LARGE SCALE GENOMIC DNA]</scope>
    <source>
        <strain evidence="1 2">S-5007</strain>
    </source>
</reference>
<dbReference type="RefSeq" id="WP_160627694.1">
    <property type="nucleotide sequence ID" value="NZ_CP047593.1"/>
</dbReference>
<organism evidence="1 2">
    <name type="scientific">Tichowtungia aerotolerans</name>
    <dbReference type="NCBI Taxonomy" id="2697043"/>
    <lineage>
        <taxon>Bacteria</taxon>
        <taxon>Pseudomonadati</taxon>
        <taxon>Kiritimatiellota</taxon>
        <taxon>Tichowtungiia</taxon>
        <taxon>Tichowtungiales</taxon>
        <taxon>Tichowtungiaceae</taxon>
        <taxon>Tichowtungia</taxon>
    </lineage>
</organism>
<dbReference type="InterPro" id="IPR006626">
    <property type="entry name" value="PbH1"/>
</dbReference>
<proteinExistence type="predicted"/>
<dbReference type="EMBL" id="CP047593">
    <property type="protein sequence ID" value="QHI68914.1"/>
    <property type="molecule type" value="Genomic_DNA"/>
</dbReference>
<accession>A0A6P1M8R0</accession>
<evidence type="ECO:0000313" key="1">
    <source>
        <dbReference type="EMBL" id="QHI68914.1"/>
    </source>
</evidence>
<evidence type="ECO:0008006" key="3">
    <source>
        <dbReference type="Google" id="ProtNLM"/>
    </source>
</evidence>
<dbReference type="InterPro" id="IPR012334">
    <property type="entry name" value="Pectin_lyas_fold"/>
</dbReference>
<dbReference type="InterPro" id="IPR011050">
    <property type="entry name" value="Pectin_lyase_fold/virulence"/>
</dbReference>
<protein>
    <recommendedName>
        <fullName evidence="3">Right handed beta helix domain-containing protein</fullName>
    </recommendedName>
</protein>
<dbReference type="SMART" id="SM00710">
    <property type="entry name" value="PbH1"/>
    <property type="match status" value="6"/>
</dbReference>
<keyword evidence="2" id="KW-1185">Reference proteome</keyword>
<dbReference type="KEGG" id="taer:GT409_05445"/>
<dbReference type="Proteomes" id="UP000464954">
    <property type="component" value="Chromosome"/>
</dbReference>
<dbReference type="SUPFAM" id="SSF51126">
    <property type="entry name" value="Pectin lyase-like"/>
    <property type="match status" value="1"/>
</dbReference>
<dbReference type="AlphaFoldDB" id="A0A6P1M8R0"/>